<evidence type="ECO:0000313" key="3">
    <source>
        <dbReference type="Proteomes" id="UP001524569"/>
    </source>
</evidence>
<dbReference type="EMBL" id="JANIBM010000008">
    <property type="protein sequence ID" value="MCQ8181260.1"/>
    <property type="molecule type" value="Genomic_DNA"/>
</dbReference>
<keyword evidence="3" id="KW-1185">Reference proteome</keyword>
<accession>A0ABT1UGB0</accession>
<feature type="domain" description="VanZ-like" evidence="1">
    <location>
        <begin position="40"/>
        <end position="112"/>
    </location>
</feature>
<evidence type="ECO:0000313" key="2">
    <source>
        <dbReference type="EMBL" id="MCQ8181260.1"/>
    </source>
</evidence>
<organism evidence="2 3">
    <name type="scientific">Methylomonas aurea</name>
    <dbReference type="NCBI Taxonomy" id="2952224"/>
    <lineage>
        <taxon>Bacteria</taxon>
        <taxon>Pseudomonadati</taxon>
        <taxon>Pseudomonadota</taxon>
        <taxon>Gammaproteobacteria</taxon>
        <taxon>Methylococcales</taxon>
        <taxon>Methylococcaceae</taxon>
        <taxon>Methylomonas</taxon>
    </lineage>
</organism>
<dbReference type="PANTHER" id="PTHR28008:SF1">
    <property type="entry name" value="DOMAIN PROTEIN, PUTATIVE (AFU_ORTHOLOGUE AFUA_3G10980)-RELATED"/>
    <property type="match status" value="1"/>
</dbReference>
<dbReference type="Proteomes" id="UP001524569">
    <property type="component" value="Unassembled WGS sequence"/>
</dbReference>
<dbReference type="PANTHER" id="PTHR28008">
    <property type="entry name" value="DOMAIN PROTEIN, PUTATIVE (AFU_ORTHOLOGUE AFUA_3G10980)-RELATED"/>
    <property type="match status" value="1"/>
</dbReference>
<dbReference type="NCBIfam" id="NF037970">
    <property type="entry name" value="vanZ_1"/>
    <property type="match status" value="1"/>
</dbReference>
<name>A0ABT1UGB0_9GAMM</name>
<reference evidence="2 3" key="1">
    <citation type="submission" date="2022-07" db="EMBL/GenBank/DDBJ databases">
        <title>Methylomonas rivi sp. nov., Methylomonas rosea sp. nov., Methylomonas aureus sp. nov. and Methylomonas subterranea sp. nov., four novel methanotrophs isolated from a freshwater creek and the deep terrestrial subsurface.</title>
        <authorList>
            <person name="Abin C."/>
            <person name="Sankaranarayanan K."/>
            <person name="Garner C."/>
            <person name="Sindelar R."/>
            <person name="Kotary K."/>
            <person name="Garner R."/>
            <person name="Barclay S."/>
            <person name="Lawson P."/>
            <person name="Krumholz L."/>
        </authorList>
    </citation>
    <scope>NUCLEOTIDE SEQUENCE [LARGE SCALE GENOMIC DNA]</scope>
    <source>
        <strain evidence="2 3">SURF-1</strain>
    </source>
</reference>
<sequence>MYKILDLSALLLYCAFIFWLSDQTKLPDHALVENQDKLDHFLAYFAMAAFAWRYFAHFSVPRHWHLVIVAAFCSIYGLSDEWHQSFVVGRESSELDWLADSLGGLCGSLSCYWYARRSAAPRSAR</sequence>
<dbReference type="RefSeq" id="WP_256610549.1">
    <property type="nucleotide sequence ID" value="NZ_JANIBM010000008.1"/>
</dbReference>
<comment type="caution">
    <text evidence="2">The sequence shown here is derived from an EMBL/GenBank/DDBJ whole genome shotgun (WGS) entry which is preliminary data.</text>
</comment>
<protein>
    <submittedName>
        <fullName evidence="2">VanZ family protein</fullName>
    </submittedName>
</protein>
<evidence type="ECO:0000259" key="1">
    <source>
        <dbReference type="Pfam" id="PF04892"/>
    </source>
</evidence>
<gene>
    <name evidence="2" type="ORF">NP603_09075</name>
</gene>
<proteinExistence type="predicted"/>
<dbReference type="Pfam" id="PF04892">
    <property type="entry name" value="VanZ"/>
    <property type="match status" value="1"/>
</dbReference>
<dbReference type="InterPro" id="IPR006976">
    <property type="entry name" value="VanZ-like"/>
</dbReference>